<evidence type="ECO:0000256" key="3">
    <source>
        <dbReference type="PROSITE-ProRule" id="PRU00023"/>
    </source>
</evidence>
<dbReference type="Pfam" id="PF12796">
    <property type="entry name" value="Ank_2"/>
    <property type="match status" value="1"/>
</dbReference>
<evidence type="ECO:0000313" key="5">
    <source>
        <dbReference type="EMBL" id="VFT91971.1"/>
    </source>
</evidence>
<reference evidence="5 6" key="1">
    <citation type="submission" date="2019-03" db="EMBL/GenBank/DDBJ databases">
        <authorList>
            <person name="Gaulin E."/>
            <person name="Dumas B."/>
        </authorList>
    </citation>
    <scope>NUCLEOTIDE SEQUENCE [LARGE SCALE GENOMIC DNA]</scope>
    <source>
        <strain evidence="5">CBS 568.67</strain>
    </source>
</reference>
<dbReference type="PROSITE" id="PS50088">
    <property type="entry name" value="ANK_REPEAT"/>
    <property type="match status" value="2"/>
</dbReference>
<dbReference type="Gene3D" id="1.25.40.20">
    <property type="entry name" value="Ankyrin repeat-containing domain"/>
    <property type="match status" value="2"/>
</dbReference>
<keyword evidence="2 3" id="KW-0040">ANK repeat</keyword>
<evidence type="ECO:0000313" key="4">
    <source>
        <dbReference type="EMBL" id="KAF0693922.1"/>
    </source>
</evidence>
<dbReference type="EMBL" id="CAADRA010005651">
    <property type="protein sequence ID" value="VFT91971.1"/>
    <property type="molecule type" value="Genomic_DNA"/>
</dbReference>
<dbReference type="PROSITE" id="PS50297">
    <property type="entry name" value="ANK_REP_REGION"/>
    <property type="match status" value="1"/>
</dbReference>
<sequence length="408" mass="44157">MFECALHGKIRAIAAIAARDPSRMTETDVNGWTPLFYAAIRNQPRAIYTLCRAGAPVDAVDSFGLSALHYACLYQRPSGVDALIQCGANVHLKDARGRTPLFLCAIHEDPIIHDPILFDARASALCVALLQAAGADINSTDADDLTALERNLCVSVAKCRMLLEAGAKMDVYDNNNSLLHLACAAPAMAGQSVDPALVDMLLQFGAQPNHVNATGKTPLQMLDDPTEPSSLAAVELLVAHGARVTTELNGPEVDNARAAWKAKRRVLATADVMRRTESPKEDHIILMQLQQLSMVAPPKTASNCAICKWKSDWQSQLAFKDRLRLGIHTCAVCLQAVCAPCASKCIGIALESPTSHAQYDLPPSIRSKRVCDGCYNQAFYAARREAAMTQSTVQRRGRSGSLHTMRVL</sequence>
<name>A0A485L5D6_9STRA</name>
<dbReference type="InterPro" id="IPR036770">
    <property type="entry name" value="Ankyrin_rpt-contain_sf"/>
</dbReference>
<reference evidence="4" key="2">
    <citation type="submission" date="2019-06" db="EMBL/GenBank/DDBJ databases">
        <title>Genomics analysis of Aphanomyces spp. identifies a new class of oomycete effector associated with host adaptation.</title>
        <authorList>
            <person name="Gaulin E."/>
        </authorList>
    </citation>
    <scope>NUCLEOTIDE SEQUENCE</scope>
    <source>
        <strain evidence="4">CBS 578.67</strain>
    </source>
</reference>
<evidence type="ECO:0000313" key="6">
    <source>
        <dbReference type="Proteomes" id="UP000332933"/>
    </source>
</evidence>
<evidence type="ECO:0000256" key="1">
    <source>
        <dbReference type="ARBA" id="ARBA00022737"/>
    </source>
</evidence>
<keyword evidence="1" id="KW-0677">Repeat</keyword>
<dbReference type="InterPro" id="IPR002110">
    <property type="entry name" value="Ankyrin_rpt"/>
</dbReference>
<dbReference type="OrthoDB" id="7464126at2759"/>
<dbReference type="SMART" id="SM00248">
    <property type="entry name" value="ANK"/>
    <property type="match status" value="4"/>
</dbReference>
<dbReference type="AlphaFoldDB" id="A0A485L5D6"/>
<protein>
    <submittedName>
        <fullName evidence="5">Aste57867_15162 protein</fullName>
    </submittedName>
</protein>
<feature type="repeat" description="ANK" evidence="3">
    <location>
        <begin position="63"/>
        <end position="95"/>
    </location>
</feature>
<dbReference type="InterPro" id="IPR011011">
    <property type="entry name" value="Znf_FYVE_PHD"/>
</dbReference>
<dbReference type="SUPFAM" id="SSF48403">
    <property type="entry name" value="Ankyrin repeat"/>
    <property type="match status" value="1"/>
</dbReference>
<dbReference type="InterPro" id="IPR013083">
    <property type="entry name" value="Znf_RING/FYVE/PHD"/>
</dbReference>
<dbReference type="EMBL" id="VJMH01005630">
    <property type="protein sequence ID" value="KAF0693922.1"/>
    <property type="molecule type" value="Genomic_DNA"/>
</dbReference>
<feature type="repeat" description="ANK" evidence="3">
    <location>
        <begin position="30"/>
        <end position="62"/>
    </location>
</feature>
<accession>A0A485L5D6</accession>
<gene>
    <name evidence="5" type="primary">Aste57867_15162</name>
    <name evidence="4" type="ORF">As57867_015106</name>
    <name evidence="5" type="ORF">ASTE57867_15162</name>
</gene>
<organism evidence="5 6">
    <name type="scientific">Aphanomyces stellatus</name>
    <dbReference type="NCBI Taxonomy" id="120398"/>
    <lineage>
        <taxon>Eukaryota</taxon>
        <taxon>Sar</taxon>
        <taxon>Stramenopiles</taxon>
        <taxon>Oomycota</taxon>
        <taxon>Saprolegniomycetes</taxon>
        <taxon>Saprolegniales</taxon>
        <taxon>Verrucalvaceae</taxon>
        <taxon>Aphanomyces</taxon>
    </lineage>
</organism>
<evidence type="ECO:0000256" key="2">
    <source>
        <dbReference type="ARBA" id="ARBA00023043"/>
    </source>
</evidence>
<dbReference type="SUPFAM" id="SSF57903">
    <property type="entry name" value="FYVE/PHD zinc finger"/>
    <property type="match status" value="1"/>
</dbReference>
<keyword evidence="6" id="KW-1185">Reference proteome</keyword>
<dbReference type="Proteomes" id="UP000332933">
    <property type="component" value="Unassembled WGS sequence"/>
</dbReference>
<proteinExistence type="predicted"/>
<dbReference type="PANTHER" id="PTHR24198">
    <property type="entry name" value="ANKYRIN REPEAT AND PROTEIN KINASE DOMAIN-CONTAINING PROTEIN"/>
    <property type="match status" value="1"/>
</dbReference>
<dbReference type="PANTHER" id="PTHR24198:SF165">
    <property type="entry name" value="ANKYRIN REPEAT-CONTAINING PROTEIN-RELATED"/>
    <property type="match status" value="1"/>
</dbReference>
<dbReference type="Gene3D" id="3.30.40.10">
    <property type="entry name" value="Zinc/RING finger domain, C3HC4 (zinc finger)"/>
    <property type="match status" value="1"/>
</dbReference>